<dbReference type="EMBL" id="JAPFRD010000010">
    <property type="protein sequence ID" value="MCW8108764.1"/>
    <property type="molecule type" value="Genomic_DNA"/>
</dbReference>
<dbReference type="SUPFAM" id="SSF48613">
    <property type="entry name" value="Heme oxygenase-like"/>
    <property type="match status" value="1"/>
</dbReference>
<dbReference type="InterPro" id="IPR016084">
    <property type="entry name" value="Haem_Oase-like_multi-hlx"/>
</dbReference>
<name>A0ABT3P7P0_9ALTE</name>
<gene>
    <name evidence="1" type="ORF">OPS25_09685</name>
</gene>
<comment type="caution">
    <text evidence="1">The sequence shown here is derived from an EMBL/GenBank/DDBJ whole genome shotgun (WGS) entry which is preliminary data.</text>
</comment>
<evidence type="ECO:0000313" key="2">
    <source>
        <dbReference type="Proteomes" id="UP001142810"/>
    </source>
</evidence>
<evidence type="ECO:0000313" key="1">
    <source>
        <dbReference type="EMBL" id="MCW8108764.1"/>
    </source>
</evidence>
<dbReference type="RefSeq" id="WP_265617504.1">
    <property type="nucleotide sequence ID" value="NZ_JAPFRD010000010.1"/>
</dbReference>
<dbReference type="Proteomes" id="UP001142810">
    <property type="component" value="Unassembled WGS sequence"/>
</dbReference>
<keyword evidence="2" id="KW-1185">Reference proteome</keyword>
<sequence length="183" mass="20835">MYPFSTLMCPQRFDEQSYQHILHTMAAFHLSITSLGASETKTELKTLLEPHSISTAIYQDLSQLDTHFDISQVQPLSVGSDDIHSLLALAYVWAGSSMGAQILLKWLRRNEASLPNAYYQKMAQQSGKWLQVKLFISQQLQNDEIQAETIIRYANKWFEAIIHETQHTCVSVPTDTRKHAAPL</sequence>
<organism evidence="1 2">
    <name type="scientific">Alteromonas aquimaris</name>
    <dbReference type="NCBI Taxonomy" id="2998417"/>
    <lineage>
        <taxon>Bacteria</taxon>
        <taxon>Pseudomonadati</taxon>
        <taxon>Pseudomonadota</taxon>
        <taxon>Gammaproteobacteria</taxon>
        <taxon>Alteromonadales</taxon>
        <taxon>Alteromonadaceae</taxon>
        <taxon>Alteromonas/Salinimonas group</taxon>
        <taxon>Alteromonas</taxon>
    </lineage>
</organism>
<proteinExistence type="predicted"/>
<reference evidence="1" key="1">
    <citation type="submission" date="2022-11" db="EMBL/GenBank/DDBJ databases">
        <title>Alteromonas sp. nov., isolated from sea water of the Qingdao.</title>
        <authorList>
            <person name="Wang Q."/>
        </authorList>
    </citation>
    <scope>NUCLEOTIDE SEQUENCE</scope>
    <source>
        <strain evidence="1">ASW11-7</strain>
    </source>
</reference>
<evidence type="ECO:0008006" key="3">
    <source>
        <dbReference type="Google" id="ProtNLM"/>
    </source>
</evidence>
<protein>
    <recommendedName>
        <fullName evidence="3">Heme oxygenase</fullName>
    </recommendedName>
</protein>
<accession>A0ABT3P7P0</accession>
<dbReference type="Gene3D" id="1.20.910.10">
    <property type="entry name" value="Heme oxygenase-like"/>
    <property type="match status" value="1"/>
</dbReference>